<accession>A0ABV6C873</accession>
<evidence type="ECO:0000256" key="1">
    <source>
        <dbReference type="SAM" id="MobiDB-lite"/>
    </source>
</evidence>
<feature type="transmembrane region" description="Helical" evidence="2">
    <location>
        <begin position="141"/>
        <end position="162"/>
    </location>
</feature>
<dbReference type="Gene3D" id="3.30.420.430">
    <property type="match status" value="2"/>
</dbReference>
<dbReference type="EMBL" id="JBHLXE010000036">
    <property type="protein sequence ID" value="MFC0179166.1"/>
    <property type="molecule type" value="Genomic_DNA"/>
</dbReference>
<organism evidence="4 5">
    <name type="scientific">Thorsellia kenyensis</name>
    <dbReference type="NCBI Taxonomy" id="1549888"/>
    <lineage>
        <taxon>Bacteria</taxon>
        <taxon>Pseudomonadati</taxon>
        <taxon>Pseudomonadota</taxon>
        <taxon>Gammaproteobacteria</taxon>
        <taxon>Enterobacterales</taxon>
        <taxon>Thorselliaceae</taxon>
        <taxon>Thorsellia</taxon>
    </lineage>
</organism>
<dbReference type="Pfam" id="PF19077">
    <property type="entry name" value="Big_13"/>
    <property type="match status" value="3"/>
</dbReference>
<name>A0ABV6C873_9GAMM</name>
<protein>
    <submittedName>
        <fullName evidence="4">Ig-like domain-containing protein</fullName>
    </submittedName>
</protein>
<feature type="region of interest" description="Disordered" evidence="1">
    <location>
        <begin position="185"/>
        <end position="235"/>
    </location>
</feature>
<feature type="domain" description="Bacterial Ig-like" evidence="3">
    <location>
        <begin position="662"/>
        <end position="742"/>
    </location>
</feature>
<feature type="compositionally biased region" description="Basic and acidic residues" evidence="1">
    <location>
        <begin position="212"/>
        <end position="223"/>
    </location>
</feature>
<gene>
    <name evidence="4" type="ORF">ACFFIT_03475</name>
</gene>
<feature type="region of interest" description="Disordered" evidence="1">
    <location>
        <begin position="650"/>
        <end position="674"/>
    </location>
</feature>
<dbReference type="NCBIfam" id="NF033510">
    <property type="entry name" value="Ca_tandemer"/>
    <property type="match status" value="2"/>
</dbReference>
<feature type="domain" description="Bacterial Ig-like" evidence="3">
    <location>
        <begin position="534"/>
        <end position="630"/>
    </location>
</feature>
<feature type="domain" description="Bacterial Ig-like" evidence="3">
    <location>
        <begin position="991"/>
        <end position="1076"/>
    </location>
</feature>
<dbReference type="InterPro" id="IPR013783">
    <property type="entry name" value="Ig-like_fold"/>
</dbReference>
<keyword evidence="2" id="KW-1133">Transmembrane helix</keyword>
<feature type="compositionally biased region" description="Polar residues" evidence="1">
    <location>
        <begin position="650"/>
        <end position="672"/>
    </location>
</feature>
<keyword evidence="2" id="KW-0472">Membrane</keyword>
<sequence>MPDIKVIKTNPVQNTVSSKLVSGKTNISVANRDVVIIGKTTSTHRLPNKTIKAVRKGDDLELIVSENPLEVIVLENYYLTDGSVKITAVTKAGTVTELALADGAKLIDLAPDQTVTASFTGASFAVDTSAFGQFEADSHDAVLLATLVGIGAAIIGSAFYVVNGKDIDTNNVEPPPALEDIVIQGRHPDGDIGTSTPTITGKGKPGNNVVVEVDRDGDGKADDTYVFSPNPKDGQYPGTFNPDGSFEIQLPENGSIDEGDANITVKPQDNFGNNGPGTDFPLIVDTTPPSALENLTIPGRHPDGDIGTDTPTITGKGKPGENIIVEVDLDNDGIPDDKFVFSADPKRDGEIKGDFDEEGNFELTFPPDYKLPEGDSTITVRPEDKAGNIGPEAEFPMNVDKTPPDEFEDVFIDGRDPESGDLGTGTPIIKGKGKPGENVVVEIDRDGDGKADDTYVFSPNPKRDGELGGSFDENGNFEIQIPENGKLPEGDYNISVKPQDKAGNTGNGQSFPVIVDTTKPNTPLVDENAGDDQGDVQGALKNGDYTDDNKPSFSGQGESDGTVNVYVNGQKQTFGPDDVVPKVDADGNWSFELPPSIELGDGENNIQFSVTDKAGNESELTPPFILNVDTRSAPSALSPDSWQVIDDVNESTSPNGKKAVTANSTTDDNLPTVQGVAPEGVYEVAIFVGDTEIGRAKVGADGQWSYQLVDALPEGSNTIKIAPVSRTGNMGDETSIDFIVDTYVPSAENSGLSDIVLTANQGQLGGSTTRNTDGADRVIKQGELTDDTTPTLSGKAVGSIASVIIYVTDAFGITTELAKVPVENGVWSYDPPAQLLFGSNVYHAVPVTKAGYVLPLEDAPTYEFDLFGLVPNQVAIFALREINGEGGYAIVNPDDTTKSNELLVRGSAEPNTEITVKLNGEVIGTAMTNDLGYWEFTVDLDKNGKAADGAYTLTAEMDDGNGGTWTTADWNLNLSRALPDAPELISVLDHQGEEKGELSAGNQTDDPLPIIQGKGLPSSIIEIYDNGQLIGSVRTNNDGEFSFIPREPLSNGQHNFTLVQVDSVNDRSAPSLGFTINIEAQVGKLIITNAKGLNNDSDAYLGENEFTNNNQPTIEGFGP</sequence>
<proteinExistence type="predicted"/>
<feature type="non-terminal residue" evidence="4">
    <location>
        <position position="1119"/>
    </location>
</feature>
<evidence type="ECO:0000313" key="4">
    <source>
        <dbReference type="EMBL" id="MFC0179166.1"/>
    </source>
</evidence>
<feature type="region of interest" description="Disordered" evidence="1">
    <location>
        <begin position="295"/>
        <end position="319"/>
    </location>
</feature>
<keyword evidence="2" id="KW-0812">Transmembrane</keyword>
<dbReference type="Proteomes" id="UP001589758">
    <property type="component" value="Unassembled WGS sequence"/>
</dbReference>
<evidence type="ECO:0000313" key="5">
    <source>
        <dbReference type="Proteomes" id="UP001589758"/>
    </source>
</evidence>
<feature type="region of interest" description="Disordered" evidence="1">
    <location>
        <begin position="379"/>
        <end position="435"/>
    </location>
</feature>
<evidence type="ECO:0000259" key="3">
    <source>
        <dbReference type="Pfam" id="PF19077"/>
    </source>
</evidence>
<dbReference type="RefSeq" id="WP_385876262.1">
    <property type="nucleotide sequence ID" value="NZ_JBHLXE010000036.1"/>
</dbReference>
<feature type="compositionally biased region" description="Low complexity" evidence="1">
    <location>
        <begin position="305"/>
        <end position="316"/>
    </location>
</feature>
<comment type="caution">
    <text evidence="4">The sequence shown here is derived from an EMBL/GenBank/DDBJ whole genome shotgun (WGS) entry which is preliminary data.</text>
</comment>
<feature type="region of interest" description="Disordered" evidence="1">
    <location>
        <begin position="527"/>
        <end position="561"/>
    </location>
</feature>
<reference evidence="4 5" key="1">
    <citation type="submission" date="2024-09" db="EMBL/GenBank/DDBJ databases">
        <authorList>
            <person name="Sun Q."/>
            <person name="Mori K."/>
        </authorList>
    </citation>
    <scope>NUCLEOTIDE SEQUENCE [LARGE SCALE GENOMIC DNA]</scope>
    <source>
        <strain evidence="4 5">CCM 8545</strain>
    </source>
</reference>
<evidence type="ECO:0000256" key="2">
    <source>
        <dbReference type="SAM" id="Phobius"/>
    </source>
</evidence>
<dbReference type="Gene3D" id="2.60.40.10">
    <property type="entry name" value="Immunoglobulins"/>
    <property type="match status" value="6"/>
</dbReference>
<feature type="compositionally biased region" description="Polar residues" evidence="1">
    <location>
        <begin position="551"/>
        <end position="561"/>
    </location>
</feature>
<dbReference type="InterPro" id="IPR044016">
    <property type="entry name" value="Big_13"/>
</dbReference>
<feature type="region of interest" description="Disordered" evidence="1">
    <location>
        <begin position="450"/>
        <end position="469"/>
    </location>
</feature>
<keyword evidence="5" id="KW-1185">Reference proteome</keyword>